<dbReference type="Gene3D" id="3.40.640.10">
    <property type="entry name" value="Type I PLP-dependent aspartate aminotransferase-like (Major domain)"/>
    <property type="match status" value="1"/>
</dbReference>
<dbReference type="RefSeq" id="WP_035060235.1">
    <property type="nucleotide sequence ID" value="NZ_AXCZ01000076.1"/>
</dbReference>
<organism evidence="10 11">
    <name type="scientific">Cellulomonas bogoriensis 69B4 = DSM 16987</name>
    <dbReference type="NCBI Taxonomy" id="1386082"/>
    <lineage>
        <taxon>Bacteria</taxon>
        <taxon>Bacillati</taxon>
        <taxon>Actinomycetota</taxon>
        <taxon>Actinomycetes</taxon>
        <taxon>Micrococcales</taxon>
        <taxon>Cellulomonadaceae</taxon>
        <taxon>Cellulomonas</taxon>
    </lineage>
</organism>
<accession>A0A0A0BX47</accession>
<dbReference type="InterPro" id="IPR015421">
    <property type="entry name" value="PyrdxlP-dep_Trfase_major"/>
</dbReference>
<evidence type="ECO:0000256" key="7">
    <source>
        <dbReference type="ARBA" id="ARBA00052699"/>
    </source>
</evidence>
<dbReference type="GO" id="GO:0019346">
    <property type="term" value="P:transsulfuration"/>
    <property type="evidence" value="ECO:0007669"/>
    <property type="project" value="InterPro"/>
</dbReference>
<dbReference type="InterPro" id="IPR000277">
    <property type="entry name" value="Cys/Met-Metab_PyrdxlP-dep_enz"/>
</dbReference>
<sequence>MDTDPAALSPATIAVTAGRPPREAGAPVNPAVVLSSTFVSSGVPAPGEPLYARNGTASWDPFERALADLEGSDLPAVVMGSGMAAIDAALSLVPRGGRVVMPRHSYQMSLALAQEQAQDRGWQRDLVDVEDTDQVLDAVRGADGRGPASVLWLESPTNPMLEVADLPALVAGAHEAGALVVVDNTFATPLGQRPLDHGADLVVHSVTKYLAGHSDVVLGALVTTDPRLREHVAHVRTVRGAVPGPWDVWLALRGMRTLALRVERSQASAAVLAARLAEHPAVEQVRHPSLPTDPGHRTALRVLRGFGSVVALRPRGGQDAADALVDAVRLWVPATSLGGVESTLERRRRFPTESATVPADLVRLSVGVEDVEDLWRDLDRALAEVAPT</sequence>
<dbReference type="InterPro" id="IPR015422">
    <property type="entry name" value="PyrdxlP-dep_Trfase_small"/>
</dbReference>
<evidence type="ECO:0000256" key="4">
    <source>
        <dbReference type="ARBA" id="ARBA00047175"/>
    </source>
</evidence>
<dbReference type="AlphaFoldDB" id="A0A0A0BX47"/>
<evidence type="ECO:0000256" key="9">
    <source>
        <dbReference type="RuleBase" id="RU362118"/>
    </source>
</evidence>
<dbReference type="FunFam" id="3.40.640.10:FF:000046">
    <property type="entry name" value="Cystathionine gamma-lyase"/>
    <property type="match status" value="1"/>
</dbReference>
<protein>
    <recommendedName>
        <fullName evidence="4">homocysteine desulfhydrase</fullName>
        <ecNumber evidence="4">4.4.1.2</ecNumber>
    </recommendedName>
    <alternativeName>
        <fullName evidence="5">Homocysteine desulfhydrase</fullName>
    </alternativeName>
</protein>
<reference evidence="10 11" key="1">
    <citation type="submission" date="2013-08" db="EMBL/GenBank/DDBJ databases">
        <title>Genome sequencing of Cellulomonas bogoriensis 69B4.</title>
        <authorList>
            <person name="Chen F."/>
            <person name="Li Y."/>
            <person name="Wang G."/>
        </authorList>
    </citation>
    <scope>NUCLEOTIDE SEQUENCE [LARGE SCALE GENOMIC DNA]</scope>
    <source>
        <strain evidence="10 11">69B4</strain>
    </source>
</reference>
<dbReference type="Proteomes" id="UP000054314">
    <property type="component" value="Unassembled WGS sequence"/>
</dbReference>
<dbReference type="GO" id="GO:0005737">
    <property type="term" value="C:cytoplasm"/>
    <property type="evidence" value="ECO:0007669"/>
    <property type="project" value="TreeGrafter"/>
</dbReference>
<dbReference type="EMBL" id="AXCZ01000076">
    <property type="protein sequence ID" value="KGM12988.1"/>
    <property type="molecule type" value="Genomic_DNA"/>
</dbReference>
<dbReference type="GO" id="GO:0019343">
    <property type="term" value="P:cysteine biosynthetic process via cystathionine"/>
    <property type="evidence" value="ECO:0007669"/>
    <property type="project" value="TreeGrafter"/>
</dbReference>
<evidence type="ECO:0000256" key="5">
    <source>
        <dbReference type="ARBA" id="ARBA00047199"/>
    </source>
</evidence>
<feature type="modified residue" description="N6-(pyridoxal phosphate)lysine" evidence="8">
    <location>
        <position position="208"/>
    </location>
</feature>
<comment type="similarity">
    <text evidence="2 9">Belongs to the trans-sulfuration enzymes family.</text>
</comment>
<dbReference type="GO" id="GO:0030170">
    <property type="term" value="F:pyridoxal phosphate binding"/>
    <property type="evidence" value="ECO:0007669"/>
    <property type="project" value="InterPro"/>
</dbReference>
<comment type="catalytic activity">
    <reaction evidence="7">
        <text>L-methionine + H2O = methanethiol + 2-oxobutanoate + NH4(+)</text>
        <dbReference type="Rhea" id="RHEA:23800"/>
        <dbReference type="ChEBI" id="CHEBI:15377"/>
        <dbReference type="ChEBI" id="CHEBI:16007"/>
        <dbReference type="ChEBI" id="CHEBI:16763"/>
        <dbReference type="ChEBI" id="CHEBI:28938"/>
        <dbReference type="ChEBI" id="CHEBI:57844"/>
        <dbReference type="EC" id="4.4.1.11"/>
    </reaction>
    <physiologicalReaction direction="left-to-right" evidence="7">
        <dbReference type="Rhea" id="RHEA:23801"/>
    </physiologicalReaction>
</comment>
<dbReference type="PANTHER" id="PTHR11808:SF15">
    <property type="entry name" value="CYSTATHIONINE GAMMA-LYASE"/>
    <property type="match status" value="1"/>
</dbReference>
<evidence type="ECO:0000256" key="6">
    <source>
        <dbReference type="ARBA" id="ARBA00048780"/>
    </source>
</evidence>
<dbReference type="Pfam" id="PF01053">
    <property type="entry name" value="Cys_Met_Meta_PP"/>
    <property type="match status" value="1"/>
</dbReference>
<name>A0A0A0BX47_9CELL</name>
<comment type="cofactor">
    <cofactor evidence="1 9">
        <name>pyridoxal 5'-phosphate</name>
        <dbReference type="ChEBI" id="CHEBI:597326"/>
    </cofactor>
</comment>
<dbReference type="GO" id="GO:0018826">
    <property type="term" value="F:methionine gamma-lyase activity"/>
    <property type="evidence" value="ECO:0007669"/>
    <property type="project" value="UniProtKB-EC"/>
</dbReference>
<evidence type="ECO:0000256" key="2">
    <source>
        <dbReference type="ARBA" id="ARBA00009077"/>
    </source>
</evidence>
<dbReference type="GO" id="GO:0047982">
    <property type="term" value="F:homocysteine desulfhydrase activity"/>
    <property type="evidence" value="ECO:0007669"/>
    <property type="project" value="UniProtKB-EC"/>
</dbReference>
<evidence type="ECO:0000313" key="10">
    <source>
        <dbReference type="EMBL" id="KGM12988.1"/>
    </source>
</evidence>
<dbReference type="InterPro" id="IPR015424">
    <property type="entry name" value="PyrdxlP-dep_Trfase"/>
</dbReference>
<dbReference type="PANTHER" id="PTHR11808">
    <property type="entry name" value="TRANS-SULFURATION ENZYME FAMILY MEMBER"/>
    <property type="match status" value="1"/>
</dbReference>
<dbReference type="GO" id="GO:0004123">
    <property type="term" value="F:cystathionine gamma-lyase activity"/>
    <property type="evidence" value="ECO:0007669"/>
    <property type="project" value="TreeGrafter"/>
</dbReference>
<evidence type="ECO:0000256" key="8">
    <source>
        <dbReference type="PIRSR" id="PIRSR001434-2"/>
    </source>
</evidence>
<comment type="caution">
    <text evidence="10">The sequence shown here is derived from an EMBL/GenBank/DDBJ whole genome shotgun (WGS) entry which is preliminary data.</text>
</comment>
<dbReference type="PIRSF" id="PIRSF001434">
    <property type="entry name" value="CGS"/>
    <property type="match status" value="1"/>
</dbReference>
<dbReference type="Gene3D" id="3.90.1150.10">
    <property type="entry name" value="Aspartate Aminotransferase, domain 1"/>
    <property type="match status" value="1"/>
</dbReference>
<keyword evidence="11" id="KW-1185">Reference proteome</keyword>
<dbReference type="SUPFAM" id="SSF53383">
    <property type="entry name" value="PLP-dependent transferases"/>
    <property type="match status" value="1"/>
</dbReference>
<evidence type="ECO:0000313" key="11">
    <source>
        <dbReference type="Proteomes" id="UP000054314"/>
    </source>
</evidence>
<evidence type="ECO:0000256" key="1">
    <source>
        <dbReference type="ARBA" id="ARBA00001933"/>
    </source>
</evidence>
<dbReference type="EC" id="4.4.1.2" evidence="4"/>
<proteinExistence type="inferred from homology"/>
<gene>
    <name evidence="10" type="ORF">N869_16895</name>
</gene>
<evidence type="ECO:0000256" key="3">
    <source>
        <dbReference type="ARBA" id="ARBA00022898"/>
    </source>
</evidence>
<keyword evidence="3 8" id="KW-0663">Pyridoxal phosphate</keyword>
<comment type="catalytic activity">
    <reaction evidence="6">
        <text>L-homocysteine + H2O = 2-oxobutanoate + hydrogen sulfide + NH4(+) + H(+)</text>
        <dbReference type="Rhea" id="RHEA:14501"/>
        <dbReference type="ChEBI" id="CHEBI:15377"/>
        <dbReference type="ChEBI" id="CHEBI:15378"/>
        <dbReference type="ChEBI" id="CHEBI:16763"/>
        <dbReference type="ChEBI" id="CHEBI:28938"/>
        <dbReference type="ChEBI" id="CHEBI:29919"/>
        <dbReference type="ChEBI" id="CHEBI:58199"/>
        <dbReference type="EC" id="4.4.1.2"/>
    </reaction>
    <physiologicalReaction direction="left-to-right" evidence="6">
        <dbReference type="Rhea" id="RHEA:14502"/>
    </physiologicalReaction>
</comment>